<gene>
    <name evidence="2" type="ORF">AWB65_06370</name>
</gene>
<reference evidence="2" key="1">
    <citation type="submission" date="2016-01" db="EMBL/GenBank/DDBJ databases">
        <authorList>
            <person name="Peeters C."/>
        </authorList>
    </citation>
    <scope>NUCLEOTIDE SEQUENCE [LARGE SCALE GENOMIC DNA]</scope>
    <source>
        <strain evidence="2">LMG 22934</strain>
    </source>
</reference>
<dbReference type="EMBL" id="FCNW02000078">
    <property type="protein sequence ID" value="SAL66648.1"/>
    <property type="molecule type" value="Genomic_DNA"/>
</dbReference>
<keyword evidence="1" id="KW-0812">Transmembrane</keyword>
<dbReference type="AlphaFoldDB" id="A0A158JCQ0"/>
<keyword evidence="1" id="KW-0472">Membrane</keyword>
<feature type="transmembrane region" description="Helical" evidence="1">
    <location>
        <begin position="7"/>
        <end position="26"/>
    </location>
</feature>
<name>A0A158JCQ0_9BURK</name>
<organism evidence="2 3">
    <name type="scientific">Caballeronia humi</name>
    <dbReference type="NCBI Taxonomy" id="326474"/>
    <lineage>
        <taxon>Bacteria</taxon>
        <taxon>Pseudomonadati</taxon>
        <taxon>Pseudomonadota</taxon>
        <taxon>Betaproteobacteria</taxon>
        <taxon>Burkholderiales</taxon>
        <taxon>Burkholderiaceae</taxon>
        <taxon>Caballeronia</taxon>
    </lineage>
</organism>
<keyword evidence="3" id="KW-1185">Reference proteome</keyword>
<protein>
    <submittedName>
        <fullName evidence="2">Uncharacterized protein</fullName>
    </submittedName>
</protein>
<sequence length="98" mass="11094">MSEHSSRFLFYIAVNRFFIGSIFNIAPTLPRWELPLNFAGGSIPLFRALLRISLIKTLMAWHVCASAQGLWLCLLLFAYVRIAVVAVMPRGRPLLQGF</sequence>
<proteinExistence type="predicted"/>
<evidence type="ECO:0000313" key="3">
    <source>
        <dbReference type="Proteomes" id="UP000054977"/>
    </source>
</evidence>
<dbReference type="Proteomes" id="UP000054977">
    <property type="component" value="Unassembled WGS sequence"/>
</dbReference>
<evidence type="ECO:0000313" key="2">
    <source>
        <dbReference type="EMBL" id="SAL66648.1"/>
    </source>
</evidence>
<evidence type="ECO:0000256" key="1">
    <source>
        <dbReference type="SAM" id="Phobius"/>
    </source>
</evidence>
<keyword evidence="1" id="KW-1133">Transmembrane helix</keyword>
<comment type="caution">
    <text evidence="2">The sequence shown here is derived from an EMBL/GenBank/DDBJ whole genome shotgun (WGS) entry which is preliminary data.</text>
</comment>
<accession>A0A158JCQ0</accession>